<dbReference type="Gene3D" id="3.40.50.1000">
    <property type="entry name" value="HAD superfamily/HAD-like"/>
    <property type="match status" value="1"/>
</dbReference>
<evidence type="ECO:0000313" key="11">
    <source>
        <dbReference type="EMBL" id="EFR43275.1"/>
    </source>
</evidence>
<feature type="active site" description="Nucleophile" evidence="8">
    <location>
        <position position="8"/>
    </location>
</feature>
<evidence type="ECO:0000256" key="5">
    <source>
        <dbReference type="ARBA" id="ARBA00023277"/>
    </source>
</evidence>
<evidence type="ECO:0000256" key="7">
    <source>
        <dbReference type="PIRNR" id="PIRNR004682"/>
    </source>
</evidence>
<dbReference type="NCBIfam" id="TIGR01662">
    <property type="entry name" value="HAD-SF-IIIA"/>
    <property type="match status" value="1"/>
</dbReference>
<dbReference type="GO" id="GO:0016791">
    <property type="term" value="F:phosphatase activity"/>
    <property type="evidence" value="ECO:0007669"/>
    <property type="project" value="InterPro"/>
</dbReference>
<feature type="binding site" evidence="10">
    <location>
        <position position="8"/>
    </location>
    <ligand>
        <name>Mg(2+)</name>
        <dbReference type="ChEBI" id="CHEBI:18420"/>
    </ligand>
</feature>
<evidence type="ECO:0000256" key="4">
    <source>
        <dbReference type="ARBA" id="ARBA00022801"/>
    </source>
</evidence>
<gene>
    <name evidence="11" type="ORF">HMPREF9220_1210</name>
</gene>
<dbReference type="PIRSF" id="PIRSF004682">
    <property type="entry name" value="GmhB"/>
    <property type="match status" value="1"/>
</dbReference>
<dbReference type="GO" id="GO:0046872">
    <property type="term" value="F:metal ion binding"/>
    <property type="evidence" value="ECO:0007669"/>
    <property type="project" value="UniProtKB-KW"/>
</dbReference>
<feature type="site" description="Stabilizes the phosphoryl group" evidence="9">
    <location>
        <position position="50"/>
    </location>
</feature>
<dbReference type="CDD" id="cd07503">
    <property type="entry name" value="HAD_HisB-N"/>
    <property type="match status" value="1"/>
</dbReference>
<organism evidence="11 12">
    <name type="scientific">Dialister micraerophilus UPII 345-E</name>
    <dbReference type="NCBI Taxonomy" id="910314"/>
    <lineage>
        <taxon>Bacteria</taxon>
        <taxon>Bacillati</taxon>
        <taxon>Bacillota</taxon>
        <taxon>Negativicutes</taxon>
        <taxon>Veillonellales</taxon>
        <taxon>Veillonellaceae</taxon>
        <taxon>Dialister</taxon>
    </lineage>
</organism>
<dbReference type="NCBIfam" id="TIGR01656">
    <property type="entry name" value="Histidinol-ppas"/>
    <property type="match status" value="1"/>
</dbReference>
<evidence type="ECO:0000256" key="6">
    <source>
        <dbReference type="ARBA" id="ARBA00031828"/>
    </source>
</evidence>
<dbReference type="AlphaFoldDB" id="E4L7H9"/>
<dbReference type="PANTHER" id="PTHR42891">
    <property type="entry name" value="D-GLYCERO-BETA-D-MANNO-HEPTOSE-1,7-BISPHOSPHATE 7-PHOSPHATASE"/>
    <property type="match status" value="1"/>
</dbReference>
<evidence type="ECO:0000256" key="3">
    <source>
        <dbReference type="ARBA" id="ARBA00022723"/>
    </source>
</evidence>
<dbReference type="GO" id="GO:0005737">
    <property type="term" value="C:cytoplasm"/>
    <property type="evidence" value="ECO:0007669"/>
    <property type="project" value="UniProtKB-SubCell"/>
</dbReference>
<comment type="caution">
    <text evidence="11">The sequence shown here is derived from an EMBL/GenBank/DDBJ whole genome shotgun (WGS) entry which is preliminary data.</text>
</comment>
<comment type="subcellular location">
    <subcellularLocation>
        <location evidence="1 7">Cytoplasm</location>
    </subcellularLocation>
</comment>
<keyword evidence="2 7" id="KW-0963">Cytoplasm</keyword>
<dbReference type="OrthoDB" id="9801899at2"/>
<dbReference type="NCBIfam" id="TIGR01549">
    <property type="entry name" value="HAD-SF-IA-v1"/>
    <property type="match status" value="1"/>
</dbReference>
<comment type="cofactor">
    <cofactor evidence="10">
        <name>Mg(2+)</name>
        <dbReference type="ChEBI" id="CHEBI:18420"/>
    </cofactor>
</comment>
<proteinExistence type="inferred from homology"/>
<dbReference type="PANTHER" id="PTHR42891:SF1">
    <property type="entry name" value="D-GLYCERO-BETA-D-MANNO-HEPTOSE-1,7-BISPHOSPHATE 7-PHOSPHATASE"/>
    <property type="match status" value="1"/>
</dbReference>
<feature type="binding site" evidence="10">
    <location>
        <position position="10"/>
    </location>
    <ligand>
        <name>Mg(2+)</name>
        <dbReference type="ChEBI" id="CHEBI:18420"/>
    </ligand>
</feature>
<evidence type="ECO:0000256" key="1">
    <source>
        <dbReference type="ARBA" id="ARBA00004496"/>
    </source>
</evidence>
<dbReference type="EC" id="3.1.3.-" evidence="7"/>
<name>E4L7H9_9FIRM</name>
<dbReference type="InterPro" id="IPR006543">
    <property type="entry name" value="Histidinol-phos"/>
</dbReference>
<comment type="cofactor">
    <cofactor evidence="10">
        <name>Zn(2+)</name>
        <dbReference type="ChEBI" id="CHEBI:29105"/>
    </cofactor>
</comment>
<feature type="active site" description="Proton donor" evidence="8">
    <location>
        <position position="10"/>
    </location>
</feature>
<accession>E4L7H9</accession>
<evidence type="ECO:0000256" key="2">
    <source>
        <dbReference type="ARBA" id="ARBA00022490"/>
    </source>
</evidence>
<dbReference type="InterPro" id="IPR006549">
    <property type="entry name" value="HAD-SF_hydro_IIIA"/>
</dbReference>
<dbReference type="Proteomes" id="UP000004594">
    <property type="component" value="Unassembled WGS sequence"/>
</dbReference>
<dbReference type="EMBL" id="AENT01000004">
    <property type="protein sequence ID" value="EFR43275.1"/>
    <property type="molecule type" value="Genomic_DNA"/>
</dbReference>
<evidence type="ECO:0000256" key="8">
    <source>
        <dbReference type="PIRSR" id="PIRSR004682-1"/>
    </source>
</evidence>
<comment type="similarity">
    <text evidence="7">Belongs to the gmhB family.</text>
</comment>
<dbReference type="SUPFAM" id="SSF56784">
    <property type="entry name" value="HAD-like"/>
    <property type="match status" value="1"/>
</dbReference>
<dbReference type="GO" id="GO:0005975">
    <property type="term" value="P:carbohydrate metabolic process"/>
    <property type="evidence" value="ECO:0007669"/>
    <property type="project" value="InterPro"/>
</dbReference>
<evidence type="ECO:0000256" key="10">
    <source>
        <dbReference type="PIRSR" id="PIRSR004682-4"/>
    </source>
</evidence>
<dbReference type="RefSeq" id="WP_007553912.1">
    <property type="nucleotide sequence ID" value="NZ_AENT01000004.1"/>
</dbReference>
<evidence type="ECO:0000256" key="9">
    <source>
        <dbReference type="PIRSR" id="PIRSR004682-3"/>
    </source>
</evidence>
<keyword evidence="5 7" id="KW-0119">Carbohydrate metabolism</keyword>
<dbReference type="eggNOG" id="COG0241">
    <property type="taxonomic scope" value="Bacteria"/>
</dbReference>
<evidence type="ECO:0000313" key="12">
    <source>
        <dbReference type="Proteomes" id="UP000004594"/>
    </source>
</evidence>
<dbReference type="InterPro" id="IPR036412">
    <property type="entry name" value="HAD-like_sf"/>
</dbReference>
<dbReference type="Pfam" id="PF13242">
    <property type="entry name" value="Hydrolase_like"/>
    <property type="match status" value="1"/>
</dbReference>
<dbReference type="InterPro" id="IPR023214">
    <property type="entry name" value="HAD_sf"/>
</dbReference>
<reference evidence="11 12" key="1">
    <citation type="submission" date="2010-11" db="EMBL/GenBank/DDBJ databases">
        <authorList>
            <person name="Durkin A.S."/>
            <person name="Madupu R."/>
            <person name="Torralba M."/>
            <person name="Gillis M."/>
            <person name="Methe B."/>
            <person name="Sutton G."/>
            <person name="Nelson K.E."/>
        </authorList>
    </citation>
    <scope>NUCLEOTIDE SEQUENCE [LARGE SCALE GENOMIC DNA]</scope>
    <source>
        <strain evidence="11 12">UPII 345-E</strain>
    </source>
</reference>
<feature type="binding site" evidence="10">
    <location>
        <position position="89"/>
    </location>
    <ligand>
        <name>Zn(2+)</name>
        <dbReference type="ChEBI" id="CHEBI:29105"/>
    </ligand>
</feature>
<keyword evidence="4 7" id="KW-0378">Hydrolase</keyword>
<keyword evidence="10" id="KW-0460">Magnesium</keyword>
<protein>
    <recommendedName>
        <fullName evidence="6 7">D,D-heptose 1,7-bisphosphate phosphatase</fullName>
        <ecNumber evidence="7">3.1.3.-</ecNumber>
    </recommendedName>
</protein>
<dbReference type="InterPro" id="IPR006439">
    <property type="entry name" value="HAD-SF_hydro_IA"/>
</dbReference>
<sequence>MKKAVFLDRDGVINKDTGYVGFIDELIWIPGAKKAIADLNQKGWSVFVVTNQSGIARGYFTEKDVQKLHEYMHAEINKVGGIVTKFYYCPYLKGAKIKKYDKDSLLRKPNPGMILKAMEEYSIDKEKSFLIGDSIRDLQAANNAGIRGYLFNEKYLDKFVNKCLEFENK</sequence>
<keyword evidence="10" id="KW-0862">Zinc</keyword>
<feature type="site" description="Stabilizes the phosphoryl group" evidence="9">
    <location>
        <position position="108"/>
    </location>
</feature>
<feature type="site" description="Contributes to substrate recognition" evidence="9">
    <location>
        <position position="107"/>
    </location>
</feature>
<feature type="binding site" evidence="10">
    <location>
        <position position="133"/>
    </location>
    <ligand>
        <name>Mg(2+)</name>
        <dbReference type="ChEBI" id="CHEBI:18420"/>
    </ligand>
</feature>
<keyword evidence="3 10" id="KW-0479">Metal-binding</keyword>
<dbReference type="InterPro" id="IPR004446">
    <property type="entry name" value="Heptose_bisP_phosphatase"/>
</dbReference>